<dbReference type="GO" id="GO:0016712">
    <property type="term" value="F:oxidoreductase activity, acting on paired donors, with incorporation or reduction of molecular oxygen, reduced flavin or flavoprotein as one donor, and incorporation of one atom of oxygen"/>
    <property type="evidence" value="ECO:0007669"/>
    <property type="project" value="TreeGrafter"/>
</dbReference>
<evidence type="ECO:0000256" key="2">
    <source>
        <dbReference type="ARBA" id="ARBA00022827"/>
    </source>
</evidence>
<dbReference type="Gene3D" id="1.10.540.10">
    <property type="entry name" value="Acyl-CoA dehydrogenase/oxidase, N-terminal domain"/>
    <property type="match status" value="1"/>
</dbReference>
<reference evidence="7 8" key="1">
    <citation type="submission" date="2015-01" db="EMBL/GenBank/DDBJ databases">
        <title>Genome sequence of Mycobacterium llatzerense and Mycobacterium immunogenum recovered from brain abscess.</title>
        <authorList>
            <person name="Greninger A.L."/>
            <person name="Langelier C."/>
            <person name="Cunningham G."/>
            <person name="Chiu C.Y."/>
            <person name="Miller S."/>
        </authorList>
    </citation>
    <scope>NUCLEOTIDE SEQUENCE [LARGE SCALE GENOMIC DNA]</scope>
    <source>
        <strain evidence="7 8">CLUC14</strain>
    </source>
</reference>
<organism evidence="7 8">
    <name type="scientific">Mycolicibacterium llatzerense</name>
    <dbReference type="NCBI Taxonomy" id="280871"/>
    <lineage>
        <taxon>Bacteria</taxon>
        <taxon>Bacillati</taxon>
        <taxon>Actinomycetota</taxon>
        <taxon>Actinomycetes</taxon>
        <taxon>Mycobacteriales</taxon>
        <taxon>Mycobacteriaceae</taxon>
        <taxon>Mycolicibacterium</taxon>
    </lineage>
</organism>
<dbReference type="InterPro" id="IPR037069">
    <property type="entry name" value="AcylCoA_DH/ox_N_sf"/>
</dbReference>
<evidence type="ECO:0000313" key="7">
    <source>
        <dbReference type="EMBL" id="KIU17137.1"/>
    </source>
</evidence>
<evidence type="ECO:0000313" key="8">
    <source>
        <dbReference type="Proteomes" id="UP000032221"/>
    </source>
</evidence>
<dbReference type="Proteomes" id="UP000032221">
    <property type="component" value="Unassembled WGS sequence"/>
</dbReference>
<dbReference type="Pfam" id="PF02771">
    <property type="entry name" value="Acyl-CoA_dh_N"/>
    <property type="match status" value="1"/>
</dbReference>
<dbReference type="InterPro" id="IPR009100">
    <property type="entry name" value="AcylCoA_DH/oxidase_NM_dom_sf"/>
</dbReference>
<sequence>MTVTALAAGSVADRRALLASVVKTLGDDDAHHELNRTLHHESTRAIADTGILALRIPPEYGGPGGSIVDVVETVIDIAQASSNVAQALRAHFGFVERLLGNRGDEGLRAQWFPEVLSGKIVGNAITEAVGASPAAVGTTLRSTGDGRYRLDGKKFYSTGTLYADLIAVSAEREDGREVHAIIPVDRQGVTLYDDWDGFGQRLTASGATTFDAVPVYDDEVSLVPEDHRLAHSQTFLQLYLTAVAVGIANGVLRDAIWFVQNKARPAAHALSPTATQDPFILQAVGEIAAWTSAATAVTLHAAEALDRVVDAGQIDDQRAIGEAAIEVAKAQLVAERLTLDAAQRLFDTGGASATARTLNLDRHWRNARTIASHNPLAYKSWATGDFVVNGALPPNSGYF</sequence>
<dbReference type="GO" id="GO:0033539">
    <property type="term" value="P:fatty acid beta-oxidation using acyl-CoA dehydrogenase"/>
    <property type="evidence" value="ECO:0007669"/>
    <property type="project" value="TreeGrafter"/>
</dbReference>
<dbReference type="GO" id="GO:0005737">
    <property type="term" value="C:cytoplasm"/>
    <property type="evidence" value="ECO:0007669"/>
    <property type="project" value="TreeGrafter"/>
</dbReference>
<dbReference type="Gene3D" id="2.40.110.10">
    <property type="entry name" value="Butyryl-CoA Dehydrogenase, subunit A, domain 2"/>
    <property type="match status" value="1"/>
</dbReference>
<keyword evidence="1" id="KW-0285">Flavoprotein</keyword>
<feature type="domain" description="Acyl-CoA dehydrogenase C-terminal" evidence="6">
    <location>
        <begin position="240"/>
        <end position="374"/>
    </location>
</feature>
<evidence type="ECO:0000256" key="3">
    <source>
        <dbReference type="ARBA" id="ARBA00023002"/>
    </source>
</evidence>
<dbReference type="PIRSF" id="PIRSF016578">
    <property type="entry name" value="HsaA"/>
    <property type="match status" value="1"/>
</dbReference>
<dbReference type="SUPFAM" id="SSF47203">
    <property type="entry name" value="Acyl-CoA dehydrogenase C-terminal domain-like"/>
    <property type="match status" value="1"/>
</dbReference>
<evidence type="ECO:0000256" key="1">
    <source>
        <dbReference type="ARBA" id="ARBA00022630"/>
    </source>
</evidence>
<dbReference type="GO" id="GO:0050660">
    <property type="term" value="F:flavin adenine dinucleotide binding"/>
    <property type="evidence" value="ECO:0007669"/>
    <property type="project" value="InterPro"/>
</dbReference>
<protein>
    <submittedName>
        <fullName evidence="7">Acyl-CoA dehydrogenase</fullName>
    </submittedName>
</protein>
<feature type="domain" description="Acyl-CoA dehydrogenase/oxidase N-terminal" evidence="5">
    <location>
        <begin position="31"/>
        <end position="119"/>
    </location>
</feature>
<accession>A0A0D1LFA2</accession>
<evidence type="ECO:0000256" key="4">
    <source>
        <dbReference type="ARBA" id="ARBA00049661"/>
    </source>
</evidence>
<name>A0A0D1LFA2_9MYCO</name>
<evidence type="ECO:0000259" key="6">
    <source>
        <dbReference type="Pfam" id="PF08028"/>
    </source>
</evidence>
<evidence type="ECO:0000259" key="5">
    <source>
        <dbReference type="Pfam" id="PF02771"/>
    </source>
</evidence>
<proteinExistence type="inferred from homology"/>
<dbReference type="Gene3D" id="1.20.140.10">
    <property type="entry name" value="Butyryl-CoA Dehydrogenase, subunit A, domain 3"/>
    <property type="match status" value="1"/>
</dbReference>
<keyword evidence="8" id="KW-1185">Reference proteome</keyword>
<dbReference type="InterPro" id="IPR046373">
    <property type="entry name" value="Acyl-CoA_Oxase/DH_mid-dom_sf"/>
</dbReference>
<dbReference type="InterPro" id="IPR013107">
    <property type="entry name" value="Acyl-CoA_DH_C"/>
</dbReference>
<dbReference type="InterPro" id="IPR036250">
    <property type="entry name" value="AcylCo_DH-like_C"/>
</dbReference>
<dbReference type="PANTHER" id="PTHR48083:SF19">
    <property type="entry name" value="FLAVIN-DEPENDENT MONOOXYGENASE, OXYGENASE SUBUNIT HSAA"/>
    <property type="match status" value="1"/>
</dbReference>
<keyword evidence="3" id="KW-0560">Oxidoreductase</keyword>
<dbReference type="EMBL" id="JXST01000011">
    <property type="protein sequence ID" value="KIU17137.1"/>
    <property type="molecule type" value="Genomic_DNA"/>
</dbReference>
<dbReference type="InterPro" id="IPR013786">
    <property type="entry name" value="AcylCoA_DH/ox_N"/>
</dbReference>
<dbReference type="STRING" id="280871.TL10_10215"/>
<dbReference type="GO" id="GO:0003995">
    <property type="term" value="F:acyl-CoA dehydrogenase activity"/>
    <property type="evidence" value="ECO:0007669"/>
    <property type="project" value="TreeGrafter"/>
</dbReference>
<gene>
    <name evidence="7" type="ORF">TL10_10215</name>
</gene>
<dbReference type="RefSeq" id="WP_043985553.1">
    <property type="nucleotide sequence ID" value="NZ_JXST01000011.1"/>
</dbReference>
<dbReference type="PANTHER" id="PTHR48083">
    <property type="entry name" value="MEDIUM-CHAIN SPECIFIC ACYL-COA DEHYDROGENASE, MITOCHONDRIAL-RELATED"/>
    <property type="match status" value="1"/>
</dbReference>
<keyword evidence="2" id="KW-0274">FAD</keyword>
<dbReference type="OrthoDB" id="571684at2"/>
<dbReference type="InterPro" id="IPR050741">
    <property type="entry name" value="Acyl-CoA_dehydrogenase"/>
</dbReference>
<comment type="similarity">
    <text evidence="4">Belongs to the HpaH/HsaA monooxygenase family.</text>
</comment>
<dbReference type="PATRIC" id="fig|280871.6.peg.2114"/>
<dbReference type="SUPFAM" id="SSF56645">
    <property type="entry name" value="Acyl-CoA dehydrogenase NM domain-like"/>
    <property type="match status" value="1"/>
</dbReference>
<dbReference type="Pfam" id="PF08028">
    <property type="entry name" value="Acyl-CoA_dh_2"/>
    <property type="match status" value="1"/>
</dbReference>
<comment type="caution">
    <text evidence="7">The sequence shown here is derived from an EMBL/GenBank/DDBJ whole genome shotgun (WGS) entry which is preliminary data.</text>
</comment>
<dbReference type="AlphaFoldDB" id="A0A0D1LFA2"/>